<gene>
    <name evidence="1" type="ORF">CEXT_257711</name>
</gene>
<name>A0AAV4PWT7_CAEEX</name>
<reference evidence="1 2" key="1">
    <citation type="submission" date="2021-06" db="EMBL/GenBank/DDBJ databases">
        <title>Caerostris extrusa draft genome.</title>
        <authorList>
            <person name="Kono N."/>
            <person name="Arakawa K."/>
        </authorList>
    </citation>
    <scope>NUCLEOTIDE SEQUENCE [LARGE SCALE GENOMIC DNA]</scope>
</reference>
<sequence>MRQFGSLTITDCPSGKIAQIRNLQTDQIQLICVYRIIPCSSQESTGLFHTVQRSPHDYNIQSTGVYRFIPYSPPEST</sequence>
<dbReference type="AlphaFoldDB" id="A0AAV4PWT7"/>
<protein>
    <submittedName>
        <fullName evidence="1">Uncharacterized protein</fullName>
    </submittedName>
</protein>
<dbReference type="EMBL" id="BPLR01005169">
    <property type="protein sequence ID" value="GIY00362.1"/>
    <property type="molecule type" value="Genomic_DNA"/>
</dbReference>
<comment type="caution">
    <text evidence="1">The sequence shown here is derived from an EMBL/GenBank/DDBJ whole genome shotgun (WGS) entry which is preliminary data.</text>
</comment>
<evidence type="ECO:0000313" key="2">
    <source>
        <dbReference type="Proteomes" id="UP001054945"/>
    </source>
</evidence>
<proteinExistence type="predicted"/>
<evidence type="ECO:0000313" key="1">
    <source>
        <dbReference type="EMBL" id="GIY00362.1"/>
    </source>
</evidence>
<dbReference type="Proteomes" id="UP001054945">
    <property type="component" value="Unassembled WGS sequence"/>
</dbReference>
<keyword evidence="2" id="KW-1185">Reference proteome</keyword>
<accession>A0AAV4PWT7</accession>
<organism evidence="1 2">
    <name type="scientific">Caerostris extrusa</name>
    <name type="common">Bark spider</name>
    <name type="synonym">Caerostris bankana</name>
    <dbReference type="NCBI Taxonomy" id="172846"/>
    <lineage>
        <taxon>Eukaryota</taxon>
        <taxon>Metazoa</taxon>
        <taxon>Ecdysozoa</taxon>
        <taxon>Arthropoda</taxon>
        <taxon>Chelicerata</taxon>
        <taxon>Arachnida</taxon>
        <taxon>Araneae</taxon>
        <taxon>Araneomorphae</taxon>
        <taxon>Entelegynae</taxon>
        <taxon>Araneoidea</taxon>
        <taxon>Araneidae</taxon>
        <taxon>Caerostris</taxon>
    </lineage>
</organism>